<evidence type="ECO:0000256" key="2">
    <source>
        <dbReference type="ARBA" id="ARBA00022475"/>
    </source>
</evidence>
<name>A0A2V3W1N9_9BACI</name>
<dbReference type="InterPro" id="IPR004089">
    <property type="entry name" value="MCPsignal_dom"/>
</dbReference>
<comment type="caution">
    <text evidence="13">The sequence shown here is derived from an EMBL/GenBank/DDBJ whole genome shotgun (WGS) entry which is preliminary data.</text>
</comment>
<dbReference type="CDD" id="cd18773">
    <property type="entry name" value="PDC1_HK_sensor"/>
    <property type="match status" value="1"/>
</dbReference>
<dbReference type="Proteomes" id="UP000247978">
    <property type="component" value="Unassembled WGS sequence"/>
</dbReference>
<feature type="transmembrane region" description="Helical" evidence="10">
    <location>
        <begin position="285"/>
        <end position="305"/>
    </location>
</feature>
<comment type="subcellular location">
    <subcellularLocation>
        <location evidence="1">Cell membrane</location>
        <topology evidence="1">Multi-pass membrane protein</topology>
    </subcellularLocation>
</comment>
<accession>A0A2V3W1N9</accession>
<evidence type="ECO:0000256" key="1">
    <source>
        <dbReference type="ARBA" id="ARBA00004651"/>
    </source>
</evidence>
<dbReference type="Gene3D" id="3.30.450.20">
    <property type="entry name" value="PAS domain"/>
    <property type="match status" value="1"/>
</dbReference>
<dbReference type="RefSeq" id="WP_110394816.1">
    <property type="nucleotide sequence ID" value="NZ_JBHUHB010000001.1"/>
</dbReference>
<sequence length="662" mass="72864">MKNLLNRFLYSVQAKITLLLLAISIIPLSVASILIVNQTTKATEKQVQDTQTKITEINTYYIDNWFLQKINSIESLIDTYPELQSEDTDQIIPLLQILSVVDKDVKWYSYLDADGYAIDTLGRETNISTQDHFHFTKDTKEVYISDIVKDIKTNENILIIDVPIIGKNNQFIGIIQAILDPHEIVQLINTIDLGDSGYGYLVSKTGTILAHPNKELIGTLVSDSISKMDQFKKTILEKTSGYTSFEQNMIAFEQIGITGWQLHISAPEKAIFATINKSKVVTASILLISMLAVSVVAYLLTNYMVKQMKDIMNIMENVSAGDLTKRLVSKGKNEITYLRKNINDMLDSFSTLTKKISIAAEEVVTSANKLQFESDQSNEVSHKITNSTNVIVEGAKGQLEASKQTSLSTEEMASGVQRIADTSIQISTLASNVINEVHRGSDEVAQAINQIHFVSDSVKNSVTTVRELEEKSTSVHGIVDLISHIADEINLLALNATIEAARAGEHGKGFSVVANEVKKLANQTGEATTNIQAILEDITTSTKTSANAMENSLQEVNSGVAQVQNIEHLFQSILRSFEEVSNEIQEISTVSEKIAAGTEEVAASVQDAVQTNENSLNELNEISLYISNQVQSSSSIVSASKALNDMATDLQQLILNLKYEKG</sequence>
<dbReference type="AlphaFoldDB" id="A0A2V3W1N9"/>
<dbReference type="PANTHER" id="PTHR32089:SF112">
    <property type="entry name" value="LYSOZYME-LIKE PROTEIN-RELATED"/>
    <property type="match status" value="1"/>
</dbReference>
<evidence type="ECO:0000256" key="6">
    <source>
        <dbReference type="ARBA" id="ARBA00023136"/>
    </source>
</evidence>
<dbReference type="EMBL" id="QJJQ01000004">
    <property type="protein sequence ID" value="PXW87992.1"/>
    <property type="molecule type" value="Genomic_DNA"/>
</dbReference>
<dbReference type="GO" id="GO:0006935">
    <property type="term" value="P:chemotaxis"/>
    <property type="evidence" value="ECO:0007669"/>
    <property type="project" value="UniProtKB-KW"/>
</dbReference>
<dbReference type="Pfam" id="PF02743">
    <property type="entry name" value="dCache_1"/>
    <property type="match status" value="1"/>
</dbReference>
<protein>
    <submittedName>
        <fullName evidence="13">Methyl-accepting chemotaxis sensory transducer with Cache sensor</fullName>
    </submittedName>
</protein>
<evidence type="ECO:0000256" key="3">
    <source>
        <dbReference type="ARBA" id="ARBA00022500"/>
    </source>
</evidence>
<gene>
    <name evidence="13" type="ORF">DFR56_104143</name>
</gene>
<comment type="similarity">
    <text evidence="8">Belongs to the methyl-accepting chemotaxis (MCP) protein family.</text>
</comment>
<dbReference type="InterPro" id="IPR033479">
    <property type="entry name" value="dCache_1"/>
</dbReference>
<dbReference type="Gene3D" id="1.10.287.950">
    <property type="entry name" value="Methyl-accepting chemotaxis protein"/>
    <property type="match status" value="1"/>
</dbReference>
<dbReference type="PANTHER" id="PTHR32089">
    <property type="entry name" value="METHYL-ACCEPTING CHEMOTAXIS PROTEIN MCPB"/>
    <property type="match status" value="1"/>
</dbReference>
<evidence type="ECO:0000256" key="5">
    <source>
        <dbReference type="ARBA" id="ARBA00022989"/>
    </source>
</evidence>
<dbReference type="Pfam" id="PF00015">
    <property type="entry name" value="MCPsignal"/>
    <property type="match status" value="1"/>
</dbReference>
<keyword evidence="2" id="KW-1003">Cell membrane</keyword>
<evidence type="ECO:0000256" key="10">
    <source>
        <dbReference type="SAM" id="Phobius"/>
    </source>
</evidence>
<reference evidence="13 14" key="1">
    <citation type="submission" date="2018-05" db="EMBL/GenBank/DDBJ databases">
        <title>Genomic Encyclopedia of Type Strains, Phase IV (KMG-IV): sequencing the most valuable type-strain genomes for metagenomic binning, comparative biology and taxonomic classification.</title>
        <authorList>
            <person name="Goeker M."/>
        </authorList>
    </citation>
    <scope>NUCLEOTIDE SEQUENCE [LARGE SCALE GENOMIC DNA]</scope>
    <source>
        <strain evidence="13 14">DSM 28556</strain>
    </source>
</reference>
<evidence type="ECO:0000256" key="8">
    <source>
        <dbReference type="ARBA" id="ARBA00029447"/>
    </source>
</evidence>
<dbReference type="CDD" id="cd12912">
    <property type="entry name" value="PDC2_MCP_like"/>
    <property type="match status" value="1"/>
</dbReference>
<dbReference type="CDD" id="cd11386">
    <property type="entry name" value="MCP_signal"/>
    <property type="match status" value="1"/>
</dbReference>
<dbReference type="SUPFAM" id="SSF58104">
    <property type="entry name" value="Methyl-accepting chemotaxis protein (MCP) signaling domain"/>
    <property type="match status" value="1"/>
</dbReference>
<dbReference type="Gene3D" id="6.10.340.10">
    <property type="match status" value="1"/>
</dbReference>
<organism evidence="13 14">
    <name type="scientific">Pseudogracilibacillus auburnensis</name>
    <dbReference type="NCBI Taxonomy" id="1494959"/>
    <lineage>
        <taxon>Bacteria</taxon>
        <taxon>Bacillati</taxon>
        <taxon>Bacillota</taxon>
        <taxon>Bacilli</taxon>
        <taxon>Bacillales</taxon>
        <taxon>Bacillaceae</taxon>
        <taxon>Pseudogracilibacillus</taxon>
    </lineage>
</organism>
<dbReference type="Pfam" id="PF00672">
    <property type="entry name" value="HAMP"/>
    <property type="match status" value="1"/>
</dbReference>
<keyword evidence="4 10" id="KW-0812">Transmembrane</keyword>
<keyword evidence="3" id="KW-0145">Chemotaxis</keyword>
<evidence type="ECO:0000256" key="9">
    <source>
        <dbReference type="PROSITE-ProRule" id="PRU00284"/>
    </source>
</evidence>
<feature type="domain" description="HAMP" evidence="12">
    <location>
        <begin position="302"/>
        <end position="354"/>
    </location>
</feature>
<dbReference type="GO" id="GO:0005886">
    <property type="term" value="C:plasma membrane"/>
    <property type="evidence" value="ECO:0007669"/>
    <property type="project" value="UniProtKB-SubCell"/>
</dbReference>
<keyword evidence="14" id="KW-1185">Reference proteome</keyword>
<feature type="domain" description="Methyl-accepting transducer" evidence="11">
    <location>
        <begin position="373"/>
        <end position="609"/>
    </location>
</feature>
<keyword evidence="6 10" id="KW-0472">Membrane</keyword>
<dbReference type="CDD" id="cd06225">
    <property type="entry name" value="HAMP"/>
    <property type="match status" value="1"/>
</dbReference>
<dbReference type="PROSITE" id="PS50111">
    <property type="entry name" value="CHEMOTAXIS_TRANSDUC_2"/>
    <property type="match status" value="1"/>
</dbReference>
<proteinExistence type="inferred from homology"/>
<evidence type="ECO:0000313" key="14">
    <source>
        <dbReference type="Proteomes" id="UP000247978"/>
    </source>
</evidence>
<dbReference type="SMART" id="SM00283">
    <property type="entry name" value="MA"/>
    <property type="match status" value="1"/>
</dbReference>
<dbReference type="InterPro" id="IPR003660">
    <property type="entry name" value="HAMP_dom"/>
</dbReference>
<keyword evidence="5 10" id="KW-1133">Transmembrane helix</keyword>
<keyword evidence="7 9" id="KW-0807">Transducer</keyword>
<evidence type="ECO:0000256" key="7">
    <source>
        <dbReference type="ARBA" id="ARBA00023224"/>
    </source>
</evidence>
<evidence type="ECO:0000313" key="13">
    <source>
        <dbReference type="EMBL" id="PXW87992.1"/>
    </source>
</evidence>
<evidence type="ECO:0000256" key="4">
    <source>
        <dbReference type="ARBA" id="ARBA00022692"/>
    </source>
</evidence>
<evidence type="ECO:0000259" key="12">
    <source>
        <dbReference type="PROSITE" id="PS50885"/>
    </source>
</evidence>
<evidence type="ECO:0000259" key="11">
    <source>
        <dbReference type="PROSITE" id="PS50111"/>
    </source>
</evidence>
<dbReference type="PROSITE" id="PS50885">
    <property type="entry name" value="HAMP"/>
    <property type="match status" value="1"/>
</dbReference>
<dbReference type="GO" id="GO:0007165">
    <property type="term" value="P:signal transduction"/>
    <property type="evidence" value="ECO:0007669"/>
    <property type="project" value="UniProtKB-KW"/>
</dbReference>
<dbReference type="OrthoDB" id="9760371at2"/>